<dbReference type="EMBL" id="BORB01000039">
    <property type="protein sequence ID" value="GIN59270.1"/>
    <property type="molecule type" value="Genomic_DNA"/>
</dbReference>
<evidence type="ECO:0000256" key="1">
    <source>
        <dbReference type="SAM" id="MobiDB-lite"/>
    </source>
</evidence>
<protein>
    <submittedName>
        <fullName evidence="2">Uncharacterized protein</fullName>
    </submittedName>
</protein>
<feature type="compositionally biased region" description="Basic residues" evidence="1">
    <location>
        <begin position="20"/>
        <end position="31"/>
    </location>
</feature>
<feature type="compositionally biased region" description="Basic residues" evidence="1">
    <location>
        <begin position="72"/>
        <end position="87"/>
    </location>
</feature>
<reference evidence="2 3" key="1">
    <citation type="submission" date="2021-03" db="EMBL/GenBank/DDBJ databases">
        <title>Antimicrobial resistance genes in bacteria isolated from Japanese honey, and their potential for conferring macrolide and lincosamide resistance in the American foulbrood pathogen Paenibacillus larvae.</title>
        <authorList>
            <person name="Okamoto M."/>
            <person name="Kumagai M."/>
            <person name="Kanamori H."/>
            <person name="Takamatsu D."/>
        </authorList>
    </citation>
    <scope>NUCLEOTIDE SEQUENCE [LARGE SCALE GENOMIC DNA]</scope>
    <source>
        <strain evidence="2 3">J8TS2</strain>
    </source>
</reference>
<organism evidence="2 3">
    <name type="scientific">Lederbergia ruris</name>
    <dbReference type="NCBI Taxonomy" id="217495"/>
    <lineage>
        <taxon>Bacteria</taxon>
        <taxon>Bacillati</taxon>
        <taxon>Bacillota</taxon>
        <taxon>Bacilli</taxon>
        <taxon>Bacillales</taxon>
        <taxon>Bacillaceae</taxon>
        <taxon>Lederbergia</taxon>
    </lineage>
</organism>
<evidence type="ECO:0000313" key="3">
    <source>
        <dbReference type="Proteomes" id="UP000679950"/>
    </source>
</evidence>
<gene>
    <name evidence="2" type="ORF">J8TS2_35890</name>
</gene>
<evidence type="ECO:0000313" key="2">
    <source>
        <dbReference type="EMBL" id="GIN59270.1"/>
    </source>
</evidence>
<dbReference type="Proteomes" id="UP000679950">
    <property type="component" value="Unassembled WGS sequence"/>
</dbReference>
<accession>A0ABQ4KMW1</accession>
<keyword evidence="3" id="KW-1185">Reference proteome</keyword>
<sequence length="116" mass="13391">MAVPVLEETEEKGHGERYGRPRFGREHRKGARREVRPSPFWKETQKRGTARGAAVPVLEGNAEKGHGEGRRCPRFGRKHRKGARRRSALSPLWMKQEIKGWTRLCVVPVLKKRDKT</sequence>
<name>A0ABQ4KMW1_9BACI</name>
<proteinExistence type="predicted"/>
<comment type="caution">
    <text evidence="2">The sequence shown here is derived from an EMBL/GenBank/DDBJ whole genome shotgun (WGS) entry which is preliminary data.</text>
</comment>
<feature type="compositionally biased region" description="Basic and acidic residues" evidence="1">
    <location>
        <begin position="61"/>
        <end position="71"/>
    </location>
</feature>
<feature type="region of interest" description="Disordered" evidence="1">
    <location>
        <begin position="1"/>
        <end position="87"/>
    </location>
</feature>